<accession>A0ABW1YCD1</accession>
<dbReference type="InterPro" id="IPR007347">
    <property type="entry name" value="SpoVS"/>
</dbReference>
<gene>
    <name evidence="1" type="ORF">ACFP81_01655</name>
</gene>
<dbReference type="PANTHER" id="PTHR35331:SF1">
    <property type="entry name" value="STAGE V SPORULATION PROTEIN S"/>
    <property type="match status" value="1"/>
</dbReference>
<dbReference type="Proteomes" id="UP001596297">
    <property type="component" value="Unassembled WGS sequence"/>
</dbReference>
<evidence type="ECO:0000313" key="1">
    <source>
        <dbReference type="EMBL" id="MFC6590867.1"/>
    </source>
</evidence>
<sequence>MQVLETVKVSGQSKPSAVAGAIAGLLRSQPQIEVQAIGAEAVNQSVKALAIARDYLADNRRDLIVQPSFVKLPQADGERTAIQFIVTAIARV</sequence>
<dbReference type="EMBL" id="JBHSWD010000001">
    <property type="protein sequence ID" value="MFC6590867.1"/>
    <property type="molecule type" value="Genomic_DNA"/>
</dbReference>
<dbReference type="PANTHER" id="PTHR35331">
    <property type="entry name" value="STAGE V SPORULATION PROTEIN S"/>
    <property type="match status" value="1"/>
</dbReference>
<dbReference type="RefSeq" id="WP_380081873.1">
    <property type="nucleotide sequence ID" value="NZ_JBHSWD010000001.1"/>
</dbReference>
<organism evidence="1 2">
    <name type="scientific">Deinococcus lacus</name>
    <dbReference type="NCBI Taxonomy" id="392561"/>
    <lineage>
        <taxon>Bacteria</taxon>
        <taxon>Thermotogati</taxon>
        <taxon>Deinococcota</taxon>
        <taxon>Deinococci</taxon>
        <taxon>Deinococcales</taxon>
        <taxon>Deinococcaceae</taxon>
        <taxon>Deinococcus</taxon>
    </lineage>
</organism>
<name>A0ABW1YCD1_9DEIO</name>
<reference evidence="2" key="1">
    <citation type="journal article" date="2019" name="Int. J. Syst. Evol. Microbiol.">
        <title>The Global Catalogue of Microorganisms (GCM) 10K type strain sequencing project: providing services to taxonomists for standard genome sequencing and annotation.</title>
        <authorList>
            <consortium name="The Broad Institute Genomics Platform"/>
            <consortium name="The Broad Institute Genome Sequencing Center for Infectious Disease"/>
            <person name="Wu L."/>
            <person name="Ma J."/>
        </authorList>
    </citation>
    <scope>NUCLEOTIDE SEQUENCE [LARGE SCALE GENOMIC DNA]</scope>
    <source>
        <strain evidence="2">CGMCC 1.15772</strain>
    </source>
</reference>
<dbReference type="InterPro" id="IPR036882">
    <property type="entry name" value="Alba-like_dom_sf"/>
</dbReference>
<proteinExistence type="predicted"/>
<dbReference type="Gene3D" id="3.30.110.20">
    <property type="entry name" value="Alba-like domain"/>
    <property type="match status" value="1"/>
</dbReference>
<dbReference type="Pfam" id="PF04232">
    <property type="entry name" value="SpoVS"/>
    <property type="match status" value="1"/>
</dbReference>
<keyword evidence="2" id="KW-1185">Reference proteome</keyword>
<protein>
    <submittedName>
        <fullName evidence="1">Stage V sporulation protein S</fullName>
    </submittedName>
</protein>
<comment type="caution">
    <text evidence="1">The sequence shown here is derived from an EMBL/GenBank/DDBJ whole genome shotgun (WGS) entry which is preliminary data.</text>
</comment>
<evidence type="ECO:0000313" key="2">
    <source>
        <dbReference type="Proteomes" id="UP001596297"/>
    </source>
</evidence>